<feature type="transmembrane region" description="Helical" evidence="1">
    <location>
        <begin position="104"/>
        <end position="121"/>
    </location>
</feature>
<sequence length="313" mass="33039">MATTAGRGMMALTYAGVLLLLGVILAAIVDPFARQPAEVDSTTEWLARFLFALGAAWLVIGMVAARTRLVRRPGAAAARASWIASTRPWRARESSLGVLPLDRWLMIIVPGGLLVATRVVQAPRDGLWSVLVAIGGWLLFAAVVRLLLGRRSPWPIIAAVGGALVLRCVFALIAIALSGPEGIWPALWSSPVVRIAYLAIAFALVAWVFVAAGWSLSAQLGRRRAAGVALAGVGVGYALPATTIALLGVGDALRSWNEQIGVLPWDLARMTAVREGALPIEVVTVTAVIGAVITVVGVVLALPQRVYDRSRRG</sequence>
<evidence type="ECO:0000256" key="1">
    <source>
        <dbReference type="SAM" id="Phobius"/>
    </source>
</evidence>
<feature type="transmembrane region" description="Helical" evidence="1">
    <location>
        <begin position="127"/>
        <end position="148"/>
    </location>
</feature>
<reference evidence="2 3" key="1">
    <citation type="submission" date="2023-09" db="EMBL/GenBank/DDBJ databases">
        <title>Microbacterium fusihabitans sp. nov., Microbacterium phycihabitans sp. nov., and Microbacterium cervinum sp. nov., isolated from dried seaweeds of beach.</title>
        <authorList>
            <person name="Lee S.D."/>
        </authorList>
    </citation>
    <scope>NUCLEOTIDE SEQUENCE [LARGE SCALE GENOMIC DNA]</scope>
    <source>
        <strain evidence="2 3">KSW2-21</strain>
    </source>
</reference>
<feature type="transmembrane region" description="Helical" evidence="1">
    <location>
        <begin position="195"/>
        <end position="216"/>
    </location>
</feature>
<name>A0ABU3RS19_9MICO</name>
<dbReference type="RefSeq" id="WP_316000590.1">
    <property type="nucleotide sequence ID" value="NZ_JAWDIU010000001.1"/>
</dbReference>
<keyword evidence="3" id="KW-1185">Reference proteome</keyword>
<feature type="transmembrane region" description="Helical" evidence="1">
    <location>
        <begin position="45"/>
        <end position="65"/>
    </location>
</feature>
<feature type="transmembrane region" description="Helical" evidence="1">
    <location>
        <begin position="228"/>
        <end position="249"/>
    </location>
</feature>
<proteinExistence type="predicted"/>
<comment type="caution">
    <text evidence="2">The sequence shown here is derived from an EMBL/GenBank/DDBJ whole genome shotgun (WGS) entry which is preliminary data.</text>
</comment>
<accession>A0ABU3RS19</accession>
<evidence type="ECO:0000313" key="3">
    <source>
        <dbReference type="Proteomes" id="UP001256673"/>
    </source>
</evidence>
<evidence type="ECO:0000313" key="2">
    <source>
        <dbReference type="EMBL" id="MDU0325604.1"/>
    </source>
</evidence>
<gene>
    <name evidence="2" type="ORF">RWH43_02425</name>
</gene>
<keyword evidence="1" id="KW-0812">Transmembrane</keyword>
<dbReference type="Proteomes" id="UP001256673">
    <property type="component" value="Unassembled WGS sequence"/>
</dbReference>
<keyword evidence="1" id="KW-1133">Transmembrane helix</keyword>
<keyword evidence="1" id="KW-0472">Membrane</keyword>
<feature type="transmembrane region" description="Helical" evidence="1">
    <location>
        <begin position="282"/>
        <end position="302"/>
    </location>
</feature>
<feature type="transmembrane region" description="Helical" evidence="1">
    <location>
        <begin position="155"/>
        <end position="175"/>
    </location>
</feature>
<protein>
    <submittedName>
        <fullName evidence="2">Uncharacterized protein</fullName>
    </submittedName>
</protein>
<dbReference type="EMBL" id="JAWDIU010000001">
    <property type="protein sequence ID" value="MDU0325604.1"/>
    <property type="molecule type" value="Genomic_DNA"/>
</dbReference>
<organism evidence="2 3">
    <name type="scientific">Microbacterium algihabitans</name>
    <dbReference type="NCBI Taxonomy" id="3075992"/>
    <lineage>
        <taxon>Bacteria</taxon>
        <taxon>Bacillati</taxon>
        <taxon>Actinomycetota</taxon>
        <taxon>Actinomycetes</taxon>
        <taxon>Micrococcales</taxon>
        <taxon>Microbacteriaceae</taxon>
        <taxon>Microbacterium</taxon>
    </lineage>
</organism>